<evidence type="ECO:0000313" key="13">
    <source>
        <dbReference type="EMBL" id="KAK9840218.1"/>
    </source>
</evidence>
<feature type="compositionally biased region" description="Polar residues" evidence="11">
    <location>
        <begin position="391"/>
        <end position="417"/>
    </location>
</feature>
<dbReference type="Pfam" id="PF00400">
    <property type="entry name" value="WD40"/>
    <property type="match status" value="2"/>
</dbReference>
<dbReference type="GO" id="GO:0006623">
    <property type="term" value="P:protein targeting to vacuole"/>
    <property type="evidence" value="ECO:0007669"/>
    <property type="project" value="TreeGrafter"/>
</dbReference>
<evidence type="ECO:0000256" key="8">
    <source>
        <dbReference type="ARBA" id="ARBA00022840"/>
    </source>
</evidence>
<dbReference type="GO" id="GO:0034272">
    <property type="term" value="C:phosphatidylinositol 3-kinase complex, class III, type II"/>
    <property type="evidence" value="ECO:0007669"/>
    <property type="project" value="TreeGrafter"/>
</dbReference>
<dbReference type="PANTHER" id="PTHR17583:SF0">
    <property type="entry name" value="PHOSPHOINOSITIDE 3-KINASE REGULATORY SUBUNIT 4"/>
    <property type="match status" value="1"/>
</dbReference>
<evidence type="ECO:0000259" key="12">
    <source>
        <dbReference type="PROSITE" id="PS50011"/>
    </source>
</evidence>
<evidence type="ECO:0000256" key="2">
    <source>
        <dbReference type="ARBA" id="ARBA00022527"/>
    </source>
</evidence>
<name>A0AAW1S258_9CHLO</name>
<dbReference type="GO" id="GO:0071561">
    <property type="term" value="C:nucleus-vacuole junction"/>
    <property type="evidence" value="ECO:0007669"/>
    <property type="project" value="TreeGrafter"/>
</dbReference>
<reference evidence="13 14" key="1">
    <citation type="journal article" date="2024" name="Nat. Commun.">
        <title>Phylogenomics reveals the evolutionary origins of lichenization in chlorophyte algae.</title>
        <authorList>
            <person name="Puginier C."/>
            <person name="Libourel C."/>
            <person name="Otte J."/>
            <person name="Skaloud P."/>
            <person name="Haon M."/>
            <person name="Grisel S."/>
            <person name="Petersen M."/>
            <person name="Berrin J.G."/>
            <person name="Delaux P.M."/>
            <person name="Dal Grande F."/>
            <person name="Keller J."/>
        </authorList>
    </citation>
    <scope>NUCLEOTIDE SEQUENCE [LARGE SCALE GENOMIC DNA]</scope>
    <source>
        <strain evidence="13 14">SAG 2145</strain>
    </source>
</reference>
<proteinExistence type="predicted"/>
<dbReference type="PROSITE" id="PS50294">
    <property type="entry name" value="WD_REPEATS_REGION"/>
    <property type="match status" value="1"/>
</dbReference>
<dbReference type="InterPro" id="IPR021133">
    <property type="entry name" value="HEAT_type_2"/>
</dbReference>
<feature type="region of interest" description="Disordered" evidence="11">
    <location>
        <begin position="1406"/>
        <end position="1436"/>
    </location>
</feature>
<dbReference type="InterPro" id="IPR015943">
    <property type="entry name" value="WD40/YVTN_repeat-like_dom_sf"/>
</dbReference>
<keyword evidence="6" id="KW-0547">Nucleotide-binding</keyword>
<dbReference type="GO" id="GO:0005524">
    <property type="term" value="F:ATP binding"/>
    <property type="evidence" value="ECO:0007669"/>
    <property type="project" value="UniProtKB-KW"/>
</dbReference>
<dbReference type="InterPro" id="IPR008271">
    <property type="entry name" value="Ser/Thr_kinase_AS"/>
</dbReference>
<dbReference type="InterPro" id="IPR011009">
    <property type="entry name" value="Kinase-like_dom_sf"/>
</dbReference>
<dbReference type="PANTHER" id="PTHR17583">
    <property type="entry name" value="PHOSPHOINOSITIDE 3-KINASE REGULATORY SUBUNIT 4"/>
    <property type="match status" value="1"/>
</dbReference>
<dbReference type="PROSITE" id="PS50077">
    <property type="entry name" value="HEAT_REPEAT"/>
    <property type="match status" value="1"/>
</dbReference>
<keyword evidence="4" id="KW-0808">Transferase</keyword>
<dbReference type="InterPro" id="IPR036322">
    <property type="entry name" value="WD40_repeat_dom_sf"/>
</dbReference>
<feature type="region of interest" description="Disordered" evidence="11">
    <location>
        <begin position="466"/>
        <end position="504"/>
    </location>
</feature>
<dbReference type="PROSITE" id="PS00108">
    <property type="entry name" value="PROTEIN_KINASE_ST"/>
    <property type="match status" value="1"/>
</dbReference>
<evidence type="ECO:0000256" key="10">
    <source>
        <dbReference type="PROSITE-ProRule" id="PRU00221"/>
    </source>
</evidence>
<feature type="repeat" description="WD" evidence="10">
    <location>
        <begin position="1205"/>
        <end position="1246"/>
    </location>
</feature>
<dbReference type="Gene3D" id="2.130.10.10">
    <property type="entry name" value="YVTN repeat-like/Quinoprotein amine dehydrogenase"/>
    <property type="match status" value="2"/>
</dbReference>
<dbReference type="InterPro" id="IPR055231">
    <property type="entry name" value="2AA_helical"/>
</dbReference>
<evidence type="ECO:0000256" key="3">
    <source>
        <dbReference type="ARBA" id="ARBA00022574"/>
    </source>
</evidence>
<feature type="region of interest" description="Disordered" evidence="11">
    <location>
        <begin position="1118"/>
        <end position="1146"/>
    </location>
</feature>
<keyword evidence="2" id="KW-0723">Serine/threonine-protein kinase</keyword>
<feature type="repeat" description="HEAT" evidence="9">
    <location>
        <begin position="740"/>
        <end position="778"/>
    </location>
</feature>
<evidence type="ECO:0000256" key="7">
    <source>
        <dbReference type="ARBA" id="ARBA00022777"/>
    </source>
</evidence>
<accession>A0AAW1S258</accession>
<dbReference type="GO" id="GO:0045324">
    <property type="term" value="P:late endosome to vacuole transport"/>
    <property type="evidence" value="ECO:0007669"/>
    <property type="project" value="InterPro"/>
</dbReference>
<dbReference type="InterPro" id="IPR016024">
    <property type="entry name" value="ARM-type_fold"/>
</dbReference>
<feature type="region of interest" description="Disordered" evidence="11">
    <location>
        <begin position="891"/>
        <end position="990"/>
    </location>
</feature>
<feature type="repeat" description="WD" evidence="10">
    <location>
        <begin position="1157"/>
        <end position="1189"/>
    </location>
</feature>
<feature type="compositionally biased region" description="Low complexity" evidence="11">
    <location>
        <begin position="1118"/>
        <end position="1134"/>
    </location>
</feature>
<dbReference type="EC" id="2.7.11.1" evidence="1"/>
<evidence type="ECO:0000313" key="14">
    <source>
        <dbReference type="Proteomes" id="UP001438707"/>
    </source>
</evidence>
<dbReference type="Gene3D" id="1.10.510.10">
    <property type="entry name" value="Transferase(Phosphotransferase) domain 1"/>
    <property type="match status" value="1"/>
</dbReference>
<sequence length="1617" mass="174395">MGNQLAQPQRLQPEHLAELPNVVLKDTLGGGRFLKTLLCVHDEGGLVVVKVYYKRGDVPGIDEQERRLADIRQRLWGLPCPHVWPFQLFYQTDKACYLLRQHLYANLHTRLSSRPFLRLMEKRWIAFQLLEGLAQSHAGGVCHGDIKSENVLITSWNWVYLTDLASYKPTRLPADNPADFSYFFDTGGRRRCYIAPERLYESNSPEAAGSRDALLEPAMDVFSLGCVLAELFHDGQELFDLSKLIAYRRGELDLEPLLADIEAPVQRLILGMTRLRPGDRPSAADCLQGMYAAAFPVSFQAYMHPFFSSLLPLGAEARLTAIQASFPGMSACLDPSPGFSGKSGRGALAKALLDAQTHASKGLGQARLVAEARSLGDAAGTFQKRLDSRPASASGTSCAKTSEQDSSTQQAGSQPKSDQPLVAKEVFVEQQVKAAGSDWAPTGFQHPSKRKEDVTLPAEPGWAWSQPWQVDKSHGSTDGEGWSYPVRKGTEGPQQGPEELRRRAEDRRRAVMLRRRVWVRHRTRQQQSTGTDGEQAEPEGMILIAALLCVLVRGLKLQHSKERAIALLTAATMHCDDEDQLQRVVPYLLSMVSDGLASVRCTALRCLAKVLSTVENLVPSDAKVFTEYILPSLSLVPNDAEESVRVEFTCVVAQLAATAYRFLQQLQSLHAREMDPTSAGTAPALAQYREEVSSLRLAVERVLAELLLGPHSTPAIRLALLPHVATVADFLGRKESRDFLLPAVIAFLNDRAWPLRAALFHYMPDLIACTGKEALEAYLLPCLEQALADPEEAVIVETLAFLANVTEKGMLQRRSIITVAAKVAPHLLINASPAIRFQAVSFLAAAAAAVSPADRFSLLLPLVKPVFKSEPMSLTSPKNISDVLNLGLDESSLSHHGPSRGASGIPNGVPSQPHSHVLLQRGTGSQQGDRSRRSARQNSLQGGGGSQGGHPLRQRLGTAMADSSQPHRHRRTNTAGSSPRGIFGSGQHGAMASEPEELLLQPIAAPLYRCSIPRERLEPNASHLAAAMDALPPTRREAPGNAGEADHQASLSVNTSPRVEAAASASSMAHPLLRHADRLAPITHAGASASQQRLGMAASWDTRGVSDAMAAALASDLPAHSSSPSSASARSTMSGGAGDSQTSHSSWHPRGILIAHLAEHRRGVTEIAVASNRAFFASASLDETVKIWDCRRLEQDIAFASRLTYSAQGGHILSCTACEDAQSIASGSSNGSIHVWRVETAGRSNNAPERYVGFIGKQELNPGEGPVLRVREWGALLLFSTQRGGLHAWDLRSSKDAWRIPCPPNQGVLEQWTTDPTGMNWLLTGSTRGGLGLWDARFLVPVRSWSHPSGAPINCLEPALAPASHLGLSANSALASCPLVWVAAGGGHEVGLWDLEEGHCHQVLRSFGPSSTEAERREPPLALQRRAQPAGGAPSPLDQVSLERHLLLPSLQSPHPKSPGVRALLATSSGSLLSAGTDQAIHHWQPARHNHSYLVCAPPTTTAFSTHSASADRIPIQSLYTKKALQNVVILEEAIVPQEAPLSSTSSASPQTTSATGGFTGSEHMQAMPGPQTKQAALARQAALCHQDAILGLAALDGISDRLLLSCGREGVIKAWR</sequence>
<dbReference type="SMART" id="SM00220">
    <property type="entry name" value="S_TKc"/>
    <property type="match status" value="1"/>
</dbReference>
<dbReference type="SUPFAM" id="SSF56112">
    <property type="entry name" value="Protein kinase-like (PK-like)"/>
    <property type="match status" value="1"/>
</dbReference>
<feature type="region of interest" description="Disordered" evidence="11">
    <location>
        <begin position="1540"/>
        <end position="1573"/>
    </location>
</feature>
<organism evidence="13 14">
    <name type="scientific">Apatococcus lobatus</name>
    <dbReference type="NCBI Taxonomy" id="904363"/>
    <lineage>
        <taxon>Eukaryota</taxon>
        <taxon>Viridiplantae</taxon>
        <taxon>Chlorophyta</taxon>
        <taxon>core chlorophytes</taxon>
        <taxon>Trebouxiophyceae</taxon>
        <taxon>Chlorellales</taxon>
        <taxon>Chlorellaceae</taxon>
        <taxon>Apatococcus</taxon>
    </lineage>
</organism>
<dbReference type="InterPro" id="IPR000719">
    <property type="entry name" value="Prot_kinase_dom"/>
</dbReference>
<keyword evidence="3 10" id="KW-0853">WD repeat</keyword>
<dbReference type="PROSITE" id="PS50011">
    <property type="entry name" value="PROTEIN_KINASE_DOM"/>
    <property type="match status" value="1"/>
</dbReference>
<dbReference type="GO" id="GO:0016236">
    <property type="term" value="P:macroautophagy"/>
    <property type="evidence" value="ECO:0007669"/>
    <property type="project" value="InterPro"/>
</dbReference>
<evidence type="ECO:0000256" key="1">
    <source>
        <dbReference type="ARBA" id="ARBA00012513"/>
    </source>
</evidence>
<feature type="compositionally biased region" description="Low complexity" evidence="11">
    <location>
        <begin position="1543"/>
        <end position="1556"/>
    </location>
</feature>
<evidence type="ECO:0000256" key="11">
    <source>
        <dbReference type="SAM" id="MobiDB-lite"/>
    </source>
</evidence>
<dbReference type="Proteomes" id="UP001438707">
    <property type="component" value="Unassembled WGS sequence"/>
</dbReference>
<dbReference type="InterPro" id="IPR011989">
    <property type="entry name" value="ARM-like"/>
</dbReference>
<feature type="region of interest" description="Disordered" evidence="11">
    <location>
        <begin position="382"/>
        <end position="419"/>
    </location>
</feature>
<protein>
    <recommendedName>
        <fullName evidence="1">non-specific serine/threonine protein kinase</fullName>
        <ecNumber evidence="1">2.7.11.1</ecNumber>
    </recommendedName>
</protein>
<dbReference type="Pfam" id="PF00069">
    <property type="entry name" value="Pkinase"/>
    <property type="match status" value="1"/>
</dbReference>
<gene>
    <name evidence="13" type="ORF">WJX74_005617</name>
</gene>
<dbReference type="Gene3D" id="1.25.10.10">
    <property type="entry name" value="Leucine-rich Repeat Variant"/>
    <property type="match status" value="2"/>
</dbReference>
<keyword evidence="14" id="KW-1185">Reference proteome</keyword>
<evidence type="ECO:0000256" key="5">
    <source>
        <dbReference type="ARBA" id="ARBA00022737"/>
    </source>
</evidence>
<keyword evidence="5" id="KW-0677">Repeat</keyword>
<keyword evidence="8" id="KW-0067">ATP-binding</keyword>
<dbReference type="CDD" id="cd13980">
    <property type="entry name" value="STKc_Vps15"/>
    <property type="match status" value="1"/>
</dbReference>
<dbReference type="PROSITE" id="PS50082">
    <property type="entry name" value="WD_REPEATS_2"/>
    <property type="match status" value="2"/>
</dbReference>
<comment type="caution">
    <text evidence="13">The sequence shown here is derived from an EMBL/GenBank/DDBJ whole genome shotgun (WGS) entry which is preliminary data.</text>
</comment>
<dbReference type="GO" id="GO:0004674">
    <property type="term" value="F:protein serine/threonine kinase activity"/>
    <property type="evidence" value="ECO:0007669"/>
    <property type="project" value="UniProtKB-KW"/>
</dbReference>
<dbReference type="GO" id="GO:0005770">
    <property type="term" value="C:late endosome"/>
    <property type="evidence" value="ECO:0007669"/>
    <property type="project" value="TreeGrafter"/>
</dbReference>
<dbReference type="InterPro" id="IPR001680">
    <property type="entry name" value="WD40_rpt"/>
</dbReference>
<dbReference type="SUPFAM" id="SSF48371">
    <property type="entry name" value="ARM repeat"/>
    <property type="match status" value="1"/>
</dbReference>
<dbReference type="GO" id="GO:0034271">
    <property type="term" value="C:phosphatidylinositol 3-kinase complex, class III, type I"/>
    <property type="evidence" value="ECO:0007669"/>
    <property type="project" value="TreeGrafter"/>
</dbReference>
<dbReference type="EMBL" id="JALJOS010000004">
    <property type="protein sequence ID" value="KAK9840218.1"/>
    <property type="molecule type" value="Genomic_DNA"/>
</dbReference>
<evidence type="ECO:0000256" key="6">
    <source>
        <dbReference type="ARBA" id="ARBA00022741"/>
    </source>
</evidence>
<feature type="domain" description="Protein kinase" evidence="12">
    <location>
        <begin position="22"/>
        <end position="307"/>
    </location>
</feature>
<dbReference type="SMART" id="SM00320">
    <property type="entry name" value="WD40"/>
    <property type="match status" value="4"/>
</dbReference>
<evidence type="ECO:0000256" key="4">
    <source>
        <dbReference type="ARBA" id="ARBA00022679"/>
    </source>
</evidence>
<keyword evidence="7" id="KW-0418">Kinase</keyword>
<dbReference type="Pfam" id="PF22956">
    <property type="entry name" value="VPS15-like_hel"/>
    <property type="match status" value="1"/>
</dbReference>
<evidence type="ECO:0000256" key="9">
    <source>
        <dbReference type="PROSITE-ProRule" id="PRU00103"/>
    </source>
</evidence>
<dbReference type="SUPFAM" id="SSF50978">
    <property type="entry name" value="WD40 repeat-like"/>
    <property type="match status" value="1"/>
</dbReference>
<dbReference type="InterPro" id="IPR045162">
    <property type="entry name" value="Vps15-like"/>
</dbReference>